<dbReference type="Proteomes" id="UP000694044">
    <property type="component" value="Unassembled WGS sequence"/>
</dbReference>
<sequence length="104" mass="11225">MVPGKGRFVSGFITHQRFTRVVGALVRSRGAGQDRRVAKKRKSLRVSPTKKKGKTKSREASMSIDFEGKMDHDGGRTDDADVAADAVAEYGGSIRTRSSDAQAA</sequence>
<evidence type="ECO:0000313" key="2">
    <source>
        <dbReference type="EMBL" id="KAG7376021.1"/>
    </source>
</evidence>
<organism evidence="2 3">
    <name type="scientific">Phytophthora pseudosyringae</name>
    <dbReference type="NCBI Taxonomy" id="221518"/>
    <lineage>
        <taxon>Eukaryota</taxon>
        <taxon>Sar</taxon>
        <taxon>Stramenopiles</taxon>
        <taxon>Oomycota</taxon>
        <taxon>Peronosporomycetes</taxon>
        <taxon>Peronosporales</taxon>
        <taxon>Peronosporaceae</taxon>
        <taxon>Phytophthora</taxon>
    </lineage>
</organism>
<dbReference type="AlphaFoldDB" id="A0A8T1V4W2"/>
<evidence type="ECO:0000313" key="3">
    <source>
        <dbReference type="Proteomes" id="UP000694044"/>
    </source>
</evidence>
<gene>
    <name evidence="2" type="ORF">PHYPSEUDO_014629</name>
</gene>
<name>A0A8T1V4W2_9STRA</name>
<reference evidence="2" key="1">
    <citation type="submission" date="2021-02" db="EMBL/GenBank/DDBJ databases">
        <authorList>
            <person name="Palmer J.M."/>
        </authorList>
    </citation>
    <scope>NUCLEOTIDE SEQUENCE</scope>
    <source>
        <strain evidence="2">SCRP734</strain>
    </source>
</reference>
<feature type="region of interest" description="Disordered" evidence="1">
    <location>
        <begin position="29"/>
        <end position="78"/>
    </location>
</feature>
<comment type="caution">
    <text evidence="2">The sequence shown here is derived from an EMBL/GenBank/DDBJ whole genome shotgun (WGS) entry which is preliminary data.</text>
</comment>
<evidence type="ECO:0000256" key="1">
    <source>
        <dbReference type="SAM" id="MobiDB-lite"/>
    </source>
</evidence>
<dbReference type="EMBL" id="JAGDFM010000846">
    <property type="protein sequence ID" value="KAG7376021.1"/>
    <property type="molecule type" value="Genomic_DNA"/>
</dbReference>
<proteinExistence type="predicted"/>
<keyword evidence="3" id="KW-1185">Reference proteome</keyword>
<feature type="compositionally biased region" description="Basic and acidic residues" evidence="1">
    <location>
        <begin position="66"/>
        <end position="78"/>
    </location>
</feature>
<accession>A0A8T1V4W2</accession>
<protein>
    <submittedName>
        <fullName evidence="2">Uncharacterized protein</fullName>
    </submittedName>
</protein>
<feature type="compositionally biased region" description="Basic residues" evidence="1">
    <location>
        <begin position="37"/>
        <end position="55"/>
    </location>
</feature>